<feature type="region of interest" description="Disordered" evidence="1">
    <location>
        <begin position="1"/>
        <end position="24"/>
    </location>
</feature>
<dbReference type="Proteomes" id="UP001437256">
    <property type="component" value="Unassembled WGS sequence"/>
</dbReference>
<dbReference type="PROSITE" id="PS00108">
    <property type="entry name" value="PROTEIN_KINASE_ST"/>
    <property type="match status" value="1"/>
</dbReference>
<feature type="region of interest" description="Disordered" evidence="1">
    <location>
        <begin position="59"/>
        <end position="86"/>
    </location>
</feature>
<dbReference type="Pfam" id="PF07714">
    <property type="entry name" value="PK_Tyr_Ser-Thr"/>
    <property type="match status" value="1"/>
</dbReference>
<keyword evidence="4" id="KW-1185">Reference proteome</keyword>
<protein>
    <recommendedName>
        <fullName evidence="2">Protein kinase domain-containing protein</fullName>
    </recommendedName>
</protein>
<gene>
    <name evidence="3" type="ORF">AAF712_015089</name>
</gene>
<evidence type="ECO:0000259" key="2">
    <source>
        <dbReference type="PROSITE" id="PS50011"/>
    </source>
</evidence>
<evidence type="ECO:0000256" key="1">
    <source>
        <dbReference type="SAM" id="MobiDB-lite"/>
    </source>
</evidence>
<dbReference type="InterPro" id="IPR011009">
    <property type="entry name" value="Kinase-like_dom_sf"/>
</dbReference>
<dbReference type="InterPro" id="IPR000719">
    <property type="entry name" value="Prot_kinase_dom"/>
</dbReference>
<sequence length="447" mass="49918">MGKFYDSKDPKGFDDVNGDNRQALDSFSGDNFHIHNLRTGTGVQNNNDGGGQQNVNYWTHGGTGPNNDDPPPYAFKADVGSSNSSRGGFREQNFNNDLLPRTHALARDWETKERRELMTLPPLPNAGQPLTPKELARKENVFKQLIDDPAHYEQVMACEGYDAQRVLDNWQLVRFKSFFVSWTRDSTRASSRKMIECTRDRGIRTHLMRSMLELSSNSGLFPQCLEIKGVEGLRKGSAYGGYADICTGKFNGMKVAVKVVHGSHDSLKRERAIKAKGIAQGIAYLHDLQITHGDIKGANVLITPEHTACITDFGLSRITDSQKSGGLSNMTHELGPARWRAPELLKYGRSAMSPASDVKLKKSPQIYAKRIPFVDFTEYGVYNSVVMEKRTPEPPPETPYEMRQLMEECWRAEPGGRPKAARIVERIGGMEADRPGLYVPEGILVDI</sequence>
<evidence type="ECO:0000313" key="4">
    <source>
        <dbReference type="Proteomes" id="UP001437256"/>
    </source>
</evidence>
<name>A0ABR2ZA61_9AGAR</name>
<dbReference type="SMART" id="SM00220">
    <property type="entry name" value="S_TKc"/>
    <property type="match status" value="1"/>
</dbReference>
<proteinExistence type="predicted"/>
<evidence type="ECO:0000313" key="3">
    <source>
        <dbReference type="EMBL" id="KAL0058240.1"/>
    </source>
</evidence>
<reference evidence="3 4" key="1">
    <citation type="submission" date="2024-05" db="EMBL/GenBank/DDBJ databases">
        <title>A draft genome resource for the thread blight pathogen Marasmius tenuissimus strain MS-2.</title>
        <authorList>
            <person name="Yulfo-Soto G.E."/>
            <person name="Baruah I.K."/>
            <person name="Amoako-Attah I."/>
            <person name="Bukari Y."/>
            <person name="Meinhardt L.W."/>
            <person name="Bailey B.A."/>
            <person name="Cohen S.P."/>
        </authorList>
    </citation>
    <scope>NUCLEOTIDE SEQUENCE [LARGE SCALE GENOMIC DNA]</scope>
    <source>
        <strain evidence="3 4">MS-2</strain>
    </source>
</reference>
<accession>A0ABR2ZA61</accession>
<dbReference type="PANTHER" id="PTHR44329">
    <property type="entry name" value="SERINE/THREONINE-PROTEIN KINASE TNNI3K-RELATED"/>
    <property type="match status" value="1"/>
</dbReference>
<dbReference type="PANTHER" id="PTHR44329:SF289">
    <property type="entry name" value="SERINE_THREONINE-PROTEIN KINASE VIK"/>
    <property type="match status" value="1"/>
</dbReference>
<comment type="caution">
    <text evidence="3">The sequence shown here is derived from an EMBL/GenBank/DDBJ whole genome shotgun (WGS) entry which is preliminary data.</text>
</comment>
<feature type="compositionally biased region" description="Basic and acidic residues" evidence="1">
    <location>
        <begin position="1"/>
        <end position="14"/>
    </location>
</feature>
<dbReference type="PROSITE" id="PS50011">
    <property type="entry name" value="PROTEIN_KINASE_DOM"/>
    <property type="match status" value="1"/>
</dbReference>
<dbReference type="InterPro" id="IPR051681">
    <property type="entry name" value="Ser/Thr_Kinases-Pseudokinases"/>
</dbReference>
<feature type="domain" description="Protein kinase" evidence="2">
    <location>
        <begin position="73"/>
        <end position="437"/>
    </location>
</feature>
<dbReference type="InterPro" id="IPR008271">
    <property type="entry name" value="Ser/Thr_kinase_AS"/>
</dbReference>
<dbReference type="InterPro" id="IPR001245">
    <property type="entry name" value="Ser-Thr/Tyr_kinase_cat_dom"/>
</dbReference>
<dbReference type="SUPFAM" id="SSF56112">
    <property type="entry name" value="Protein kinase-like (PK-like)"/>
    <property type="match status" value="1"/>
</dbReference>
<dbReference type="Gene3D" id="1.10.510.10">
    <property type="entry name" value="Transferase(Phosphotransferase) domain 1"/>
    <property type="match status" value="1"/>
</dbReference>
<organism evidence="3 4">
    <name type="scientific">Marasmius tenuissimus</name>
    <dbReference type="NCBI Taxonomy" id="585030"/>
    <lineage>
        <taxon>Eukaryota</taxon>
        <taxon>Fungi</taxon>
        <taxon>Dikarya</taxon>
        <taxon>Basidiomycota</taxon>
        <taxon>Agaricomycotina</taxon>
        <taxon>Agaricomycetes</taxon>
        <taxon>Agaricomycetidae</taxon>
        <taxon>Agaricales</taxon>
        <taxon>Marasmiineae</taxon>
        <taxon>Marasmiaceae</taxon>
        <taxon>Marasmius</taxon>
    </lineage>
</organism>
<dbReference type="EMBL" id="JBBXMP010000344">
    <property type="protein sequence ID" value="KAL0058240.1"/>
    <property type="molecule type" value="Genomic_DNA"/>
</dbReference>